<name>A0A8H6A4E8_PETAA</name>
<evidence type="ECO:0000313" key="3">
    <source>
        <dbReference type="Proteomes" id="UP000541154"/>
    </source>
</evidence>
<sequence length="91" mass="10027">MAAGLWETNGGTLAYASSAFANMQPQYLFPDSDGPKCIMGFAVISAMLAVGVVVFIILHVWIRRKAKSIVRHQNSSFDLKAHGDGQWQQWS</sequence>
<feature type="transmembrane region" description="Helical" evidence="1">
    <location>
        <begin position="38"/>
        <end position="62"/>
    </location>
</feature>
<protein>
    <submittedName>
        <fullName evidence="2">Uncharacterized protein</fullName>
    </submittedName>
</protein>
<keyword evidence="1" id="KW-1133">Transmembrane helix</keyword>
<comment type="caution">
    <text evidence="2">The sequence shown here is derived from an EMBL/GenBank/DDBJ whole genome shotgun (WGS) entry which is preliminary data.</text>
</comment>
<gene>
    <name evidence="2" type="ORF">ETB97_011565</name>
</gene>
<accession>A0A8H6A4E8</accession>
<keyword evidence="3" id="KW-1185">Reference proteome</keyword>
<dbReference type="AlphaFoldDB" id="A0A8H6A4E8"/>
<evidence type="ECO:0000313" key="2">
    <source>
        <dbReference type="EMBL" id="KAF5862568.1"/>
    </source>
</evidence>
<evidence type="ECO:0000256" key="1">
    <source>
        <dbReference type="SAM" id="Phobius"/>
    </source>
</evidence>
<keyword evidence="1" id="KW-0472">Membrane</keyword>
<reference evidence="2 3" key="1">
    <citation type="submission" date="2019-04" db="EMBL/GenBank/DDBJ databases">
        <title>Aspergillus burnettii sp. nov., novel species from soil in southeast Queensland.</title>
        <authorList>
            <person name="Gilchrist C.L.M."/>
            <person name="Pitt J.I."/>
            <person name="Lange L."/>
            <person name="Lacey H.J."/>
            <person name="Vuong D."/>
            <person name="Midgley D.J."/>
            <person name="Greenfield P."/>
            <person name="Bradbury M."/>
            <person name="Lacey E."/>
            <person name="Busk P.K."/>
            <person name="Pilgaard B."/>
            <person name="Chooi Y.H."/>
            <person name="Piggott A.M."/>
        </authorList>
    </citation>
    <scope>NUCLEOTIDE SEQUENCE [LARGE SCALE GENOMIC DNA]</scope>
    <source>
        <strain evidence="2 3">FRR 5400</strain>
    </source>
</reference>
<proteinExistence type="predicted"/>
<keyword evidence="1" id="KW-0812">Transmembrane</keyword>
<organism evidence="2 3">
    <name type="scientific">Petromyces alliaceus</name>
    <name type="common">Aspergillus alliaceus</name>
    <dbReference type="NCBI Taxonomy" id="209559"/>
    <lineage>
        <taxon>Eukaryota</taxon>
        <taxon>Fungi</taxon>
        <taxon>Dikarya</taxon>
        <taxon>Ascomycota</taxon>
        <taxon>Pezizomycotina</taxon>
        <taxon>Eurotiomycetes</taxon>
        <taxon>Eurotiomycetidae</taxon>
        <taxon>Eurotiales</taxon>
        <taxon>Aspergillaceae</taxon>
        <taxon>Aspergillus</taxon>
        <taxon>Aspergillus subgen. Circumdati</taxon>
    </lineage>
</organism>
<dbReference type="EMBL" id="SPNV01000071">
    <property type="protein sequence ID" value="KAF5862568.1"/>
    <property type="molecule type" value="Genomic_DNA"/>
</dbReference>
<dbReference type="Proteomes" id="UP000541154">
    <property type="component" value="Unassembled WGS sequence"/>
</dbReference>